<gene>
    <name evidence="1" type="ORF">BWQ96_03142</name>
</gene>
<proteinExistence type="predicted"/>
<dbReference type="AlphaFoldDB" id="A0A2V3IYC3"/>
<dbReference type="EMBL" id="NBIV01000029">
    <property type="protein sequence ID" value="PXF47065.1"/>
    <property type="molecule type" value="Genomic_DNA"/>
</dbReference>
<accession>A0A2V3IYC3</accession>
<reference evidence="1 2" key="1">
    <citation type="journal article" date="2018" name="Mol. Biol. Evol.">
        <title>Analysis of the draft genome of the red seaweed Gracilariopsis chorda provides insights into genome size evolution in Rhodophyta.</title>
        <authorList>
            <person name="Lee J."/>
            <person name="Yang E.C."/>
            <person name="Graf L."/>
            <person name="Yang J.H."/>
            <person name="Qiu H."/>
            <person name="Zel Zion U."/>
            <person name="Chan C.X."/>
            <person name="Stephens T.G."/>
            <person name="Weber A.P.M."/>
            <person name="Boo G.H."/>
            <person name="Boo S.M."/>
            <person name="Kim K.M."/>
            <person name="Shin Y."/>
            <person name="Jung M."/>
            <person name="Lee S.J."/>
            <person name="Yim H.S."/>
            <person name="Lee J.H."/>
            <person name="Bhattacharya D."/>
            <person name="Yoon H.S."/>
        </authorList>
    </citation>
    <scope>NUCLEOTIDE SEQUENCE [LARGE SCALE GENOMIC DNA]</scope>
    <source>
        <strain evidence="1 2">SKKU-2015</strain>
        <tissue evidence="1">Whole body</tissue>
    </source>
</reference>
<organism evidence="1 2">
    <name type="scientific">Gracilariopsis chorda</name>
    <dbReference type="NCBI Taxonomy" id="448386"/>
    <lineage>
        <taxon>Eukaryota</taxon>
        <taxon>Rhodophyta</taxon>
        <taxon>Florideophyceae</taxon>
        <taxon>Rhodymeniophycidae</taxon>
        <taxon>Gracilariales</taxon>
        <taxon>Gracilariaceae</taxon>
        <taxon>Gracilariopsis</taxon>
    </lineage>
</organism>
<evidence type="ECO:0000313" key="2">
    <source>
        <dbReference type="Proteomes" id="UP000247409"/>
    </source>
</evidence>
<evidence type="ECO:0000313" key="1">
    <source>
        <dbReference type="EMBL" id="PXF47065.1"/>
    </source>
</evidence>
<protein>
    <submittedName>
        <fullName evidence="1">Uncharacterized protein</fullName>
    </submittedName>
</protein>
<dbReference type="Proteomes" id="UP000247409">
    <property type="component" value="Unassembled WGS sequence"/>
</dbReference>
<name>A0A2V3IYC3_9FLOR</name>
<keyword evidence="2" id="KW-1185">Reference proteome</keyword>
<sequence length="45" mass="5567">MCHLWTVYVEKRNSKPQYEETSEDWLLVSLSTQWLYQFRECHGMN</sequence>
<comment type="caution">
    <text evidence="1">The sequence shown here is derived from an EMBL/GenBank/DDBJ whole genome shotgun (WGS) entry which is preliminary data.</text>
</comment>